<protein>
    <submittedName>
        <fullName evidence="1">Uncharacterized protein</fullName>
    </submittedName>
</protein>
<organism evidence="1 2">
    <name type="scientific">Bacillus xiapuensis</name>
    <dbReference type="NCBI Taxonomy" id="2014075"/>
    <lineage>
        <taxon>Bacteria</taxon>
        <taxon>Bacillati</taxon>
        <taxon>Bacillota</taxon>
        <taxon>Bacilli</taxon>
        <taxon>Bacillales</taxon>
        <taxon>Bacillaceae</taxon>
        <taxon>Bacillus</taxon>
    </lineage>
</organism>
<accession>A0ABU6N8T7</accession>
<comment type="caution">
    <text evidence="1">The sequence shown here is derived from an EMBL/GenBank/DDBJ whole genome shotgun (WGS) entry which is preliminary data.</text>
</comment>
<name>A0ABU6N8T7_9BACI</name>
<dbReference type="EMBL" id="JARMQG010000084">
    <property type="protein sequence ID" value="MED3562302.1"/>
    <property type="molecule type" value="Genomic_DNA"/>
</dbReference>
<proteinExistence type="predicted"/>
<dbReference type="Proteomes" id="UP001330749">
    <property type="component" value="Unassembled WGS sequence"/>
</dbReference>
<evidence type="ECO:0000313" key="2">
    <source>
        <dbReference type="Proteomes" id="UP001330749"/>
    </source>
</evidence>
<dbReference type="RefSeq" id="WP_327967206.1">
    <property type="nucleotide sequence ID" value="NZ_JARMQG010000084.1"/>
</dbReference>
<evidence type="ECO:0000313" key="1">
    <source>
        <dbReference type="EMBL" id="MED3562302.1"/>
    </source>
</evidence>
<reference evidence="1 2" key="1">
    <citation type="submission" date="2023-03" db="EMBL/GenBank/DDBJ databases">
        <title>Bacillus Genome Sequencing.</title>
        <authorList>
            <person name="Dunlap C."/>
        </authorList>
    </citation>
    <scope>NUCLEOTIDE SEQUENCE [LARGE SCALE GENOMIC DNA]</scope>
    <source>
        <strain evidence="1 2">B-14544</strain>
    </source>
</reference>
<sequence>MALIKAIIKINGLYYAGEGLETYNSSVKGIGWYDYKTNEISRLKFTEEENAAYITEGNRNLKSTLDKIFQRVQDQEIEFDKIEIIKL</sequence>
<gene>
    <name evidence="1" type="ORF">P4447_07525</name>
</gene>
<keyword evidence="2" id="KW-1185">Reference proteome</keyword>